<gene>
    <name evidence="2" type="ORF">D9543_00310</name>
</gene>
<feature type="region of interest" description="Disordered" evidence="1">
    <location>
        <begin position="1"/>
        <end position="25"/>
    </location>
</feature>
<protein>
    <submittedName>
        <fullName evidence="2">LuxR family transcriptional regulator</fullName>
    </submittedName>
</protein>
<dbReference type="CDD" id="cd02230">
    <property type="entry name" value="cupin_HP0902-like"/>
    <property type="match status" value="1"/>
</dbReference>
<name>A0A3M0GVA4_9CORY</name>
<dbReference type="PANTHER" id="PTHR37694">
    <property type="entry name" value="SLR8022 PROTEIN"/>
    <property type="match status" value="1"/>
</dbReference>
<sequence length="141" mass="15303">MNDSPTFSSELRGTRQEGPDSPLTDLDLVALAPPTDPQRQRPGVRRVFKGDRANLILFSFSPGQTLPDHKAAHPITVQVIRGEVLFTCGEKTVRLIPGTMVHLPAYHVHSVAAPLPVMDSDSPAQQADMQPALMLLTMLTG</sequence>
<comment type="caution">
    <text evidence="2">The sequence shown here is derived from an EMBL/GenBank/DDBJ whole genome shotgun (WGS) entry which is preliminary data.</text>
</comment>
<evidence type="ECO:0000313" key="3">
    <source>
        <dbReference type="Proteomes" id="UP000270649"/>
    </source>
</evidence>
<evidence type="ECO:0000256" key="1">
    <source>
        <dbReference type="SAM" id="MobiDB-lite"/>
    </source>
</evidence>
<dbReference type="Proteomes" id="UP000270649">
    <property type="component" value="Unassembled WGS sequence"/>
</dbReference>
<dbReference type="SUPFAM" id="SSF51182">
    <property type="entry name" value="RmlC-like cupins"/>
    <property type="match status" value="1"/>
</dbReference>
<accession>A0A3M0GVA4</accession>
<feature type="compositionally biased region" description="Polar residues" evidence="1">
    <location>
        <begin position="1"/>
        <end position="11"/>
    </location>
</feature>
<dbReference type="Gene3D" id="2.60.120.10">
    <property type="entry name" value="Jelly Rolls"/>
    <property type="match status" value="1"/>
</dbReference>
<organism evidence="2 3">
    <name type="scientific">Corynebacterium macginleyi</name>
    <dbReference type="NCBI Taxonomy" id="38290"/>
    <lineage>
        <taxon>Bacteria</taxon>
        <taxon>Bacillati</taxon>
        <taxon>Actinomycetota</taxon>
        <taxon>Actinomycetes</taxon>
        <taxon>Mycobacteriales</taxon>
        <taxon>Corynebacteriaceae</taxon>
        <taxon>Corynebacterium</taxon>
    </lineage>
</organism>
<dbReference type="AlphaFoldDB" id="A0A3M0GVA4"/>
<dbReference type="PANTHER" id="PTHR37694:SF1">
    <property type="entry name" value="SLR8022 PROTEIN"/>
    <property type="match status" value="1"/>
</dbReference>
<proteinExistence type="predicted"/>
<dbReference type="InterPro" id="IPR014710">
    <property type="entry name" value="RmlC-like_jellyroll"/>
</dbReference>
<dbReference type="InterPro" id="IPR011051">
    <property type="entry name" value="RmlC_Cupin_sf"/>
</dbReference>
<reference evidence="2 3" key="1">
    <citation type="submission" date="2018-10" db="EMBL/GenBank/DDBJ databases">
        <title>Corynebacterium macginleyi genome sequencing and assembly of the type strain and two clinical samples.</title>
        <authorList>
            <person name="Bernier A.-M."/>
            <person name="Bernard K."/>
        </authorList>
    </citation>
    <scope>NUCLEOTIDE SEQUENCE [LARGE SCALE GENOMIC DNA]</scope>
    <source>
        <strain evidence="2 3">NML 120205</strain>
    </source>
</reference>
<evidence type="ECO:0000313" key="2">
    <source>
        <dbReference type="EMBL" id="RMB64270.1"/>
    </source>
</evidence>
<dbReference type="EMBL" id="REGC01000001">
    <property type="protein sequence ID" value="RMB64270.1"/>
    <property type="molecule type" value="Genomic_DNA"/>
</dbReference>